<dbReference type="Proteomes" id="UP001454036">
    <property type="component" value="Unassembled WGS sequence"/>
</dbReference>
<dbReference type="EMBL" id="BAABME010006472">
    <property type="protein sequence ID" value="GAA0168455.1"/>
    <property type="molecule type" value="Genomic_DNA"/>
</dbReference>
<organism evidence="2 3">
    <name type="scientific">Lithospermum erythrorhizon</name>
    <name type="common">Purple gromwell</name>
    <name type="synonym">Lithospermum officinale var. erythrorhizon</name>
    <dbReference type="NCBI Taxonomy" id="34254"/>
    <lineage>
        <taxon>Eukaryota</taxon>
        <taxon>Viridiplantae</taxon>
        <taxon>Streptophyta</taxon>
        <taxon>Embryophyta</taxon>
        <taxon>Tracheophyta</taxon>
        <taxon>Spermatophyta</taxon>
        <taxon>Magnoliopsida</taxon>
        <taxon>eudicotyledons</taxon>
        <taxon>Gunneridae</taxon>
        <taxon>Pentapetalae</taxon>
        <taxon>asterids</taxon>
        <taxon>lamiids</taxon>
        <taxon>Boraginales</taxon>
        <taxon>Boraginaceae</taxon>
        <taxon>Boraginoideae</taxon>
        <taxon>Lithospermeae</taxon>
        <taxon>Lithospermum</taxon>
    </lineage>
</organism>
<evidence type="ECO:0000259" key="1">
    <source>
        <dbReference type="Pfam" id="PF07727"/>
    </source>
</evidence>
<dbReference type="Pfam" id="PF07727">
    <property type="entry name" value="RVT_2"/>
    <property type="match status" value="1"/>
</dbReference>
<feature type="domain" description="Reverse transcriptase Ty1/copia-type" evidence="1">
    <location>
        <begin position="3"/>
        <end position="74"/>
    </location>
</feature>
<keyword evidence="3" id="KW-1185">Reference proteome</keyword>
<sequence>MSLKASLVANSSKQVRRVDYDETSSPVAMIISIRIILASTVFHDYEIWQIDAKNAFLNSNLEKDVYMVQPLSFTCSK</sequence>
<dbReference type="InterPro" id="IPR013103">
    <property type="entry name" value="RVT_2"/>
</dbReference>
<evidence type="ECO:0000313" key="3">
    <source>
        <dbReference type="Proteomes" id="UP001454036"/>
    </source>
</evidence>
<comment type="caution">
    <text evidence="2">The sequence shown here is derived from an EMBL/GenBank/DDBJ whole genome shotgun (WGS) entry which is preliminary data.</text>
</comment>
<proteinExistence type="predicted"/>
<dbReference type="AlphaFoldDB" id="A0AAV3QZW1"/>
<protein>
    <recommendedName>
        <fullName evidence="1">Reverse transcriptase Ty1/copia-type domain-containing protein</fullName>
    </recommendedName>
</protein>
<name>A0AAV3QZW1_LITER</name>
<evidence type="ECO:0000313" key="2">
    <source>
        <dbReference type="EMBL" id="GAA0168455.1"/>
    </source>
</evidence>
<gene>
    <name evidence="2" type="ORF">LIER_23168</name>
</gene>
<accession>A0AAV3QZW1</accession>
<reference evidence="2 3" key="1">
    <citation type="submission" date="2024-01" db="EMBL/GenBank/DDBJ databases">
        <title>The complete chloroplast genome sequence of Lithospermum erythrorhizon: insights into the phylogenetic relationship among Boraginaceae species and the maternal lineages of purple gromwells.</title>
        <authorList>
            <person name="Okada T."/>
            <person name="Watanabe K."/>
        </authorList>
    </citation>
    <scope>NUCLEOTIDE SEQUENCE [LARGE SCALE GENOMIC DNA]</scope>
</reference>